<dbReference type="InterPro" id="IPR036866">
    <property type="entry name" value="RibonucZ/Hydroxyglut_hydro"/>
</dbReference>
<dbReference type="EMBL" id="CP003235">
    <property type="protein sequence ID" value="AFC32304.1"/>
    <property type="molecule type" value="Genomic_DNA"/>
</dbReference>
<feature type="transmembrane region" description="Helical" evidence="9">
    <location>
        <begin position="284"/>
        <end position="306"/>
    </location>
</feature>
<evidence type="ECO:0000259" key="10">
    <source>
        <dbReference type="SMART" id="SM00849"/>
    </source>
</evidence>
<keyword evidence="3 9" id="KW-0812">Transmembrane</keyword>
<dbReference type="PANTHER" id="PTHR30619:SF1">
    <property type="entry name" value="RECOMBINATION PROTEIN 2"/>
    <property type="match status" value="1"/>
</dbReference>
<comment type="subcellular location">
    <subcellularLocation>
        <location evidence="1">Cell membrane</location>
        <topology evidence="1">Multi-pass membrane protein</topology>
    </subcellularLocation>
</comment>
<dbReference type="Proteomes" id="UP000007523">
    <property type="component" value="Chromosome"/>
</dbReference>
<comment type="catalytic activity">
    <reaction evidence="8">
        <text>3',5'-cyclic UMP + H2O = UMP + H(+)</text>
        <dbReference type="Rhea" id="RHEA:70575"/>
        <dbReference type="ChEBI" id="CHEBI:15377"/>
        <dbReference type="ChEBI" id="CHEBI:15378"/>
        <dbReference type="ChEBI" id="CHEBI:57865"/>
        <dbReference type="ChEBI" id="CHEBI:184387"/>
    </reaction>
    <physiologicalReaction direction="left-to-right" evidence="8">
        <dbReference type="Rhea" id="RHEA:70576"/>
    </physiologicalReaction>
</comment>
<feature type="transmembrane region" description="Helical" evidence="9">
    <location>
        <begin position="508"/>
        <end position="526"/>
    </location>
</feature>
<gene>
    <name evidence="11" type="ORF">PM3016_5612</name>
</gene>
<keyword evidence="12" id="KW-1185">Reference proteome</keyword>
<keyword evidence="5 9" id="KW-0472">Membrane</keyword>
<name>H6NIJ3_9BACL</name>
<evidence type="ECO:0000256" key="1">
    <source>
        <dbReference type="ARBA" id="ARBA00004651"/>
    </source>
</evidence>
<dbReference type="InterPro" id="IPR035681">
    <property type="entry name" value="ComA-like_MBL"/>
</dbReference>
<dbReference type="AlphaFoldDB" id="H6NIJ3"/>
<evidence type="ECO:0000256" key="2">
    <source>
        <dbReference type="ARBA" id="ARBA00022475"/>
    </source>
</evidence>
<feature type="transmembrane region" description="Helical" evidence="9">
    <location>
        <begin position="475"/>
        <end position="496"/>
    </location>
</feature>
<dbReference type="NCBIfam" id="TIGR00360">
    <property type="entry name" value="ComEC_N-term"/>
    <property type="match status" value="1"/>
</dbReference>
<dbReference type="HOGENOM" id="CLU_010363_2_1_9"/>
<keyword evidence="2" id="KW-1003">Cell membrane</keyword>
<feature type="transmembrane region" description="Helical" evidence="9">
    <location>
        <begin position="74"/>
        <end position="90"/>
    </location>
</feature>
<feature type="transmembrane region" description="Helical" evidence="9">
    <location>
        <begin position="560"/>
        <end position="579"/>
    </location>
</feature>
<feature type="transmembrane region" description="Helical" evidence="9">
    <location>
        <begin position="326"/>
        <end position="352"/>
    </location>
</feature>
<dbReference type="SMART" id="SM00849">
    <property type="entry name" value="Lactamase_B"/>
    <property type="match status" value="1"/>
</dbReference>
<evidence type="ECO:0000256" key="9">
    <source>
        <dbReference type="SAM" id="Phobius"/>
    </source>
</evidence>
<dbReference type="Gene3D" id="3.60.15.10">
    <property type="entry name" value="Ribonuclease Z/Hydroxyacylglutathione hydrolase-like"/>
    <property type="match status" value="1"/>
</dbReference>
<dbReference type="InterPro" id="IPR004477">
    <property type="entry name" value="ComEC_N"/>
</dbReference>
<proteinExistence type="predicted"/>
<feature type="transmembrane region" description="Helical" evidence="9">
    <location>
        <begin position="52"/>
        <end position="68"/>
    </location>
</feature>
<feature type="transmembrane region" description="Helical" evidence="9">
    <location>
        <begin position="28"/>
        <end position="45"/>
    </location>
</feature>
<protein>
    <submittedName>
        <fullName evidence="11">DNA internalization-related competence protein ComEC/Rec2</fullName>
    </submittedName>
</protein>
<evidence type="ECO:0000313" key="11">
    <source>
        <dbReference type="EMBL" id="AFC32304.1"/>
    </source>
</evidence>
<evidence type="ECO:0000313" key="12">
    <source>
        <dbReference type="Proteomes" id="UP000007523"/>
    </source>
</evidence>
<dbReference type="KEGG" id="pmq:PM3016_5612"/>
<evidence type="ECO:0000256" key="6">
    <source>
        <dbReference type="ARBA" id="ARBA00034221"/>
    </source>
</evidence>
<dbReference type="InterPro" id="IPR001279">
    <property type="entry name" value="Metallo-B-lactamas"/>
</dbReference>
<sequence length="894" mass="97952">MGTGFVRREGSFLLTKGGESNMLQGRPVVLLALSWTAGYALALGWPQPWHNALLAVGAGLLLCLIRLLRPPGAAGLAGLFLAAAAMGWYGEYDHRNVSRIIPAGMEEPAAVLQGRIVTSVTVDGDRVSFQAEAGELSVPQPGSSEGQGRGERVQVSIRLASEAEQAAALKWERGDRIGLKGKLAAPSAARNFGAFDYRKYLYYQGIHWQLTAKGLGEVQVRPPEQGDWGIWLPLRWNDKVREALGGQVDRLFPPEQAGFMQGMLVGLTETIDPELFSRFSQLGLTHIIAISGLNVAIFVGCLVWVLQRFGLTREATLLTALYLMPLYIAVTGASPSVVRAGLMAMIALYAAYRHRLKDGLHIALLAGVGMLLWNPYYLTDVSFQLSYLVTLGLILGVPAMNAVLPDRLGKGKDAVSIALVAQLMSFPLTVYYFNGFSLLSLPANFVMVPVFSTIVMPAGTVAMLLGFVSGTGAGWIAWLVTQVNAFLFAAVEWSSAWSFFRTIWRSPSLLWIGAYYAVLLLLIALIRERSRREAEAGQVQPMLFTSGEEERRLRRQRLKVRFMLPGALAVWAVLLLYAYHPDRGVQEGRVQFLDVGQGDSILIQVLPEGRNVLVDGGGTVAFGREGEAWRVRRDPYEVGRKLLVPLLKKRGVQQIDELIVTHQDADHYGGLQAVLEEIPVRRLLFNGTVKGEAGVEKLFRTALERGTRLVPVRDGDRLALGKDTVLHFLHPADPGQHAGLVWEEDQNPQSVVFLMEMQGTRWLFTGDIGQETERLLLGRWAAGEPEREGEDGGSELRLSAGADGGLRPAPLDVLKVAHHGSKSSTSEAWLDAWRPKQAVISAGVNNLYGHPSPAVLDRLGAQGTAVYRTDRQGEIQMVVRSGRISLRTRFPEVE</sequence>
<comment type="function">
    <text evidence="7">Counteracts the endogenous Pycsar antiviral defense system. Phosphodiesterase that enables metal-dependent hydrolysis of host cyclic nucleotide Pycsar defense signals such as cCMP and cUMP.</text>
</comment>
<dbReference type="STRING" id="1116391.PM3016_5612"/>
<dbReference type="InterPro" id="IPR052159">
    <property type="entry name" value="Competence_DNA_uptake"/>
</dbReference>
<dbReference type="SUPFAM" id="SSF56281">
    <property type="entry name" value="Metallo-hydrolase/oxidoreductase"/>
    <property type="match status" value="1"/>
</dbReference>
<feature type="transmembrane region" description="Helical" evidence="9">
    <location>
        <begin position="445"/>
        <end position="468"/>
    </location>
</feature>
<keyword evidence="4 9" id="KW-1133">Transmembrane helix</keyword>
<feature type="transmembrane region" description="Helical" evidence="9">
    <location>
        <begin position="384"/>
        <end position="403"/>
    </location>
</feature>
<accession>H6NIJ3</accession>
<feature type="transmembrane region" description="Helical" evidence="9">
    <location>
        <begin position="415"/>
        <end position="433"/>
    </location>
</feature>
<dbReference type="GO" id="GO:0005886">
    <property type="term" value="C:plasma membrane"/>
    <property type="evidence" value="ECO:0007669"/>
    <property type="project" value="UniProtKB-SubCell"/>
</dbReference>
<evidence type="ECO:0000256" key="3">
    <source>
        <dbReference type="ARBA" id="ARBA00022692"/>
    </source>
</evidence>
<dbReference type="InterPro" id="IPR004797">
    <property type="entry name" value="Competence_ComEC/Rec2"/>
</dbReference>
<evidence type="ECO:0000256" key="5">
    <source>
        <dbReference type="ARBA" id="ARBA00023136"/>
    </source>
</evidence>
<comment type="catalytic activity">
    <reaction evidence="6">
        <text>3',5'-cyclic CMP + H2O = CMP + H(+)</text>
        <dbReference type="Rhea" id="RHEA:72675"/>
        <dbReference type="ChEBI" id="CHEBI:15377"/>
        <dbReference type="ChEBI" id="CHEBI:15378"/>
        <dbReference type="ChEBI" id="CHEBI:58003"/>
        <dbReference type="ChEBI" id="CHEBI:60377"/>
    </reaction>
    <physiologicalReaction direction="left-to-right" evidence="6">
        <dbReference type="Rhea" id="RHEA:72676"/>
    </physiologicalReaction>
</comment>
<feature type="domain" description="Metallo-beta-lactamase" evidence="10">
    <location>
        <begin position="597"/>
        <end position="818"/>
    </location>
</feature>
<dbReference type="GO" id="GO:0030420">
    <property type="term" value="P:establishment of competence for transformation"/>
    <property type="evidence" value="ECO:0007669"/>
    <property type="project" value="InterPro"/>
</dbReference>
<organism evidence="11 12">
    <name type="scientific">Paenibacillus mucilaginosus 3016</name>
    <dbReference type="NCBI Taxonomy" id="1116391"/>
    <lineage>
        <taxon>Bacteria</taxon>
        <taxon>Bacillati</taxon>
        <taxon>Bacillota</taxon>
        <taxon>Bacilli</taxon>
        <taxon>Bacillales</taxon>
        <taxon>Paenibacillaceae</taxon>
        <taxon>Paenibacillus</taxon>
    </lineage>
</organism>
<dbReference type="Pfam" id="PF13567">
    <property type="entry name" value="DUF4131"/>
    <property type="match status" value="1"/>
</dbReference>
<feature type="transmembrane region" description="Helical" evidence="9">
    <location>
        <begin position="359"/>
        <end position="378"/>
    </location>
</feature>
<dbReference type="InterPro" id="IPR025405">
    <property type="entry name" value="DUF4131"/>
</dbReference>
<evidence type="ECO:0000256" key="4">
    <source>
        <dbReference type="ARBA" id="ARBA00022989"/>
    </source>
</evidence>
<evidence type="ECO:0000256" key="7">
    <source>
        <dbReference type="ARBA" id="ARBA00034301"/>
    </source>
</evidence>
<reference evidence="11 12" key="1">
    <citation type="journal article" date="2012" name="J. Bacteriol.">
        <title>Complete Genome Sequence of Paenibacillus mucilaginosus 3016, a Bacterium Functional as Microbial Fertilizer.</title>
        <authorList>
            <person name="Ma M."/>
            <person name="Wang Z."/>
            <person name="Li L."/>
            <person name="Jiang X."/>
            <person name="Guan D."/>
            <person name="Cao F."/>
            <person name="Chen H."/>
            <person name="Wang X."/>
            <person name="Shen D."/>
            <person name="Du B."/>
            <person name="Li J."/>
        </authorList>
    </citation>
    <scope>NUCLEOTIDE SEQUENCE [LARGE SCALE GENOMIC DNA]</scope>
    <source>
        <strain evidence="11 12">3016</strain>
    </source>
</reference>
<dbReference type="CDD" id="cd07731">
    <property type="entry name" value="ComA-like_MBL-fold"/>
    <property type="match status" value="1"/>
</dbReference>
<dbReference type="Pfam" id="PF03772">
    <property type="entry name" value="Competence"/>
    <property type="match status" value="1"/>
</dbReference>
<dbReference type="PANTHER" id="PTHR30619">
    <property type="entry name" value="DNA INTERNALIZATION/COMPETENCE PROTEIN COMEC/REC2"/>
    <property type="match status" value="1"/>
</dbReference>
<dbReference type="Pfam" id="PF00753">
    <property type="entry name" value="Lactamase_B"/>
    <property type="match status" value="1"/>
</dbReference>
<dbReference type="NCBIfam" id="TIGR00361">
    <property type="entry name" value="ComEC_Rec2"/>
    <property type="match status" value="1"/>
</dbReference>
<evidence type="ECO:0000256" key="8">
    <source>
        <dbReference type="ARBA" id="ARBA00048505"/>
    </source>
</evidence>